<gene>
    <name evidence="2" type="ORF">CCMP2556_LOCUS40686</name>
    <name evidence="3" type="ORF">CCMP2556_LOCUS52519</name>
</gene>
<comment type="caution">
    <text evidence="3">The sequence shown here is derived from an EMBL/GenBank/DDBJ whole genome shotgun (WGS) entry which is preliminary data.</text>
</comment>
<evidence type="ECO:0000313" key="3">
    <source>
        <dbReference type="EMBL" id="CAK9113476.1"/>
    </source>
</evidence>
<dbReference type="EMBL" id="CAXAMN010027872">
    <property type="protein sequence ID" value="CAK9113476.1"/>
    <property type="molecule type" value="Genomic_DNA"/>
</dbReference>
<protein>
    <submittedName>
        <fullName evidence="3">Uncharacterized protein</fullName>
    </submittedName>
</protein>
<accession>A0ABP0SMI7</accession>
<evidence type="ECO:0000313" key="2">
    <source>
        <dbReference type="EMBL" id="CAK9083474.1"/>
    </source>
</evidence>
<keyword evidence="4" id="KW-1185">Reference proteome</keyword>
<dbReference type="EMBL" id="CAXAMN010024051">
    <property type="protein sequence ID" value="CAK9083474.1"/>
    <property type="molecule type" value="Genomic_DNA"/>
</dbReference>
<reference evidence="3 4" key="1">
    <citation type="submission" date="2024-02" db="EMBL/GenBank/DDBJ databases">
        <authorList>
            <person name="Chen Y."/>
            <person name="Shah S."/>
            <person name="Dougan E. K."/>
            <person name="Thang M."/>
            <person name="Chan C."/>
        </authorList>
    </citation>
    <scope>NUCLEOTIDE SEQUENCE [LARGE SCALE GENOMIC DNA]</scope>
</reference>
<proteinExistence type="predicted"/>
<name>A0ABP0SMI7_9DINO</name>
<evidence type="ECO:0000256" key="1">
    <source>
        <dbReference type="SAM" id="MobiDB-lite"/>
    </source>
</evidence>
<dbReference type="Proteomes" id="UP001642484">
    <property type="component" value="Unassembled WGS sequence"/>
</dbReference>
<feature type="region of interest" description="Disordered" evidence="1">
    <location>
        <begin position="57"/>
        <end position="77"/>
    </location>
</feature>
<organism evidence="3 4">
    <name type="scientific">Durusdinium trenchii</name>
    <dbReference type="NCBI Taxonomy" id="1381693"/>
    <lineage>
        <taxon>Eukaryota</taxon>
        <taxon>Sar</taxon>
        <taxon>Alveolata</taxon>
        <taxon>Dinophyceae</taxon>
        <taxon>Suessiales</taxon>
        <taxon>Symbiodiniaceae</taxon>
        <taxon>Durusdinium</taxon>
    </lineage>
</organism>
<evidence type="ECO:0000313" key="4">
    <source>
        <dbReference type="Proteomes" id="UP001642484"/>
    </source>
</evidence>
<sequence>MFATLRDSSTADLSQVLADVKKYASEVVEAESRELRSSLKQSSEAAEHQLNERFRSFSDRLLEESGTSHPEGGRKVGDTQLLRKMTNRMTDFEAQVSSQLQALAQDVEKKISFMGSQPLGVSVHALREGEQPLGIDW</sequence>